<proteinExistence type="predicted"/>
<feature type="region of interest" description="Disordered" evidence="1">
    <location>
        <begin position="58"/>
        <end position="78"/>
    </location>
</feature>
<evidence type="ECO:0000313" key="3">
    <source>
        <dbReference type="Proteomes" id="UP000008385"/>
    </source>
</evidence>
<gene>
    <name evidence="2" type="ordered locus">Rta_04656</name>
</gene>
<sequence length="78" mass="8792">MLAVIFLRTPDLHWHARLLWVGGRPCNRRTASPPAGCPLPAKCRRPQQNCRLPPGSFVVQAEDHPSAPHRRTPPWPSK</sequence>
<dbReference type="KEGG" id="rta:Rta_04656"/>
<protein>
    <submittedName>
        <fullName evidence="2">Uncharacterized protein</fullName>
    </submittedName>
</protein>
<dbReference type="HOGENOM" id="CLU_2619517_0_0_4"/>
<name>F5Y637_RAMTT</name>
<accession>F5Y637</accession>
<dbReference type="EMBL" id="CP000245">
    <property type="protein sequence ID" value="AEG91541.1"/>
    <property type="molecule type" value="Genomic_DNA"/>
</dbReference>
<reference evidence="2 3" key="2">
    <citation type="journal article" date="2011" name="PLoS ONE">
        <title>The Cyst-Dividing Bacterium Ramlibacter tataouinensis TTB310 Genome Reveals a Well-Stocked Toolbox for Adaptation to a Desert Environment.</title>
        <authorList>
            <person name="De Luca G."/>
            <person name="Barakat M."/>
            <person name="Ortet P."/>
            <person name="Fochesato S."/>
            <person name="Jourlin-Castelli C."/>
            <person name="Ansaldi M."/>
            <person name="Py B."/>
            <person name="Fichant G."/>
            <person name="Coutinho P.M."/>
            <person name="Voulhoux R."/>
            <person name="Bastien O."/>
            <person name="Marechal E."/>
            <person name="Henrissat B."/>
            <person name="Quentin Y."/>
            <person name="Noirot P."/>
            <person name="Filloux A."/>
            <person name="Mejean V."/>
            <person name="Dubow M.S."/>
            <person name="Barras F."/>
            <person name="Barbe V."/>
            <person name="Weissenbach J."/>
            <person name="Mihalcescu I."/>
            <person name="Vermeglio A."/>
            <person name="Achouak W."/>
            <person name="Heulin T."/>
        </authorList>
    </citation>
    <scope>NUCLEOTIDE SEQUENCE [LARGE SCALE GENOMIC DNA]</scope>
    <source>
        <strain evidence="3">ATCC BAA-407 / DSM 14655 / LMG 21543 / TTB310</strain>
    </source>
</reference>
<evidence type="ECO:0000313" key="2">
    <source>
        <dbReference type="EMBL" id="AEG91541.1"/>
    </source>
</evidence>
<dbReference type="STRING" id="365046.Rta_04656"/>
<reference evidence="3" key="1">
    <citation type="submission" date="2006-01" db="EMBL/GenBank/DDBJ databases">
        <title>Genome of the cyst-dividing bacterium Ramlibacter tataouinensis.</title>
        <authorList>
            <person name="Barakat M."/>
            <person name="Ortet P."/>
            <person name="De Luca G."/>
            <person name="Jourlin-Castelli C."/>
            <person name="Ansaldi M."/>
            <person name="Py B."/>
            <person name="Fichant G."/>
            <person name="Coutinho P."/>
            <person name="Voulhoux R."/>
            <person name="Bastien O."/>
            <person name="Roy S."/>
            <person name="Marechal E."/>
            <person name="Henrissat B."/>
            <person name="Quentin Y."/>
            <person name="Noirot P."/>
            <person name="Filloux A."/>
            <person name="Mejean V."/>
            <person name="DuBow M."/>
            <person name="Barras F."/>
            <person name="Heulin T."/>
        </authorList>
    </citation>
    <scope>NUCLEOTIDE SEQUENCE [LARGE SCALE GENOMIC DNA]</scope>
    <source>
        <strain evidence="3">ATCC BAA-407 / DSM 14655 / LMG 21543 / TTB310</strain>
    </source>
</reference>
<dbReference type="Proteomes" id="UP000008385">
    <property type="component" value="Chromosome"/>
</dbReference>
<organism evidence="2 3">
    <name type="scientific">Ramlibacter tataouinensis (strain ATCC BAA-407 / DSM 14655 / LMG 21543 / TTB310)</name>
    <dbReference type="NCBI Taxonomy" id="365046"/>
    <lineage>
        <taxon>Bacteria</taxon>
        <taxon>Pseudomonadati</taxon>
        <taxon>Pseudomonadota</taxon>
        <taxon>Betaproteobacteria</taxon>
        <taxon>Burkholderiales</taxon>
        <taxon>Comamonadaceae</taxon>
        <taxon>Ramlibacter</taxon>
    </lineage>
</organism>
<dbReference type="AlphaFoldDB" id="F5Y637"/>
<evidence type="ECO:0000256" key="1">
    <source>
        <dbReference type="SAM" id="MobiDB-lite"/>
    </source>
</evidence>
<keyword evidence="3" id="KW-1185">Reference proteome</keyword>